<proteinExistence type="predicted"/>
<dbReference type="PANTHER" id="PTHR47150:SF7">
    <property type="entry name" value="NUCLEASE"/>
    <property type="match status" value="1"/>
</dbReference>
<reference evidence="1" key="1">
    <citation type="journal article" date="2023" name="Plant J.">
        <title>Genome sequences and population genomics provide insights into the demographic history, inbreeding, and mutation load of two 'living fossil' tree species of Dipteronia.</title>
        <authorList>
            <person name="Feng Y."/>
            <person name="Comes H.P."/>
            <person name="Chen J."/>
            <person name="Zhu S."/>
            <person name="Lu R."/>
            <person name="Zhang X."/>
            <person name="Li P."/>
            <person name="Qiu J."/>
            <person name="Olsen K.M."/>
            <person name="Qiu Y."/>
        </authorList>
    </citation>
    <scope>NUCLEOTIDE SEQUENCE</scope>
    <source>
        <strain evidence="1">NBL</strain>
    </source>
</reference>
<protein>
    <submittedName>
        <fullName evidence="1">Uncharacterized protein</fullName>
    </submittedName>
</protein>
<accession>A0AAE0B725</accession>
<dbReference type="EMBL" id="JANJYJ010000001">
    <property type="protein sequence ID" value="KAK3230329.1"/>
    <property type="molecule type" value="Genomic_DNA"/>
</dbReference>
<dbReference type="InterPro" id="IPR006912">
    <property type="entry name" value="Harbinger_derived_prot"/>
</dbReference>
<keyword evidence="2" id="KW-1185">Reference proteome</keyword>
<evidence type="ECO:0000313" key="1">
    <source>
        <dbReference type="EMBL" id="KAK3230329.1"/>
    </source>
</evidence>
<dbReference type="Pfam" id="PF04827">
    <property type="entry name" value="Plant_tran"/>
    <property type="match status" value="1"/>
</dbReference>
<comment type="caution">
    <text evidence="1">The sequence shown here is derived from an EMBL/GenBank/DDBJ whole genome shotgun (WGS) entry which is preliminary data.</text>
</comment>
<dbReference type="AlphaFoldDB" id="A0AAE0B725"/>
<sequence>MLWSLDCMHWRWRNFPSAWHGQYTGHAQKPTIILEDVASYDLWIWHVFFGMLGSHNDINVLDRSNLFSKLVEGLALLANYTINGHTYNMGYCLADGIYSKWATLVQSISQPQGLKNKLFVTMQEACRKDIERAFMVLQARLFEGLQDFRAIKILIL</sequence>
<gene>
    <name evidence="1" type="ORF">Dsin_002210</name>
</gene>
<evidence type="ECO:0000313" key="2">
    <source>
        <dbReference type="Proteomes" id="UP001281410"/>
    </source>
</evidence>
<dbReference type="PANTHER" id="PTHR47150">
    <property type="entry name" value="OS12G0169200 PROTEIN"/>
    <property type="match status" value="1"/>
</dbReference>
<name>A0AAE0B725_9ROSI</name>
<dbReference type="Proteomes" id="UP001281410">
    <property type="component" value="Unassembled WGS sequence"/>
</dbReference>
<organism evidence="1 2">
    <name type="scientific">Dipteronia sinensis</name>
    <dbReference type="NCBI Taxonomy" id="43782"/>
    <lineage>
        <taxon>Eukaryota</taxon>
        <taxon>Viridiplantae</taxon>
        <taxon>Streptophyta</taxon>
        <taxon>Embryophyta</taxon>
        <taxon>Tracheophyta</taxon>
        <taxon>Spermatophyta</taxon>
        <taxon>Magnoliopsida</taxon>
        <taxon>eudicotyledons</taxon>
        <taxon>Gunneridae</taxon>
        <taxon>Pentapetalae</taxon>
        <taxon>rosids</taxon>
        <taxon>malvids</taxon>
        <taxon>Sapindales</taxon>
        <taxon>Sapindaceae</taxon>
        <taxon>Hippocastanoideae</taxon>
        <taxon>Acereae</taxon>
        <taxon>Dipteronia</taxon>
    </lineage>
</organism>